<dbReference type="InterPro" id="IPR008979">
    <property type="entry name" value="Galactose-bd-like_sf"/>
</dbReference>
<organism evidence="6 7">
    <name type="scientific">Flavonifractor hominis</name>
    <dbReference type="NCBI Taxonomy" id="3133178"/>
    <lineage>
        <taxon>Bacteria</taxon>
        <taxon>Bacillati</taxon>
        <taxon>Bacillota</taxon>
        <taxon>Clostridia</taxon>
        <taxon>Eubacteriales</taxon>
        <taxon>Oscillospiraceae</taxon>
        <taxon>Flavonifractor</taxon>
    </lineage>
</organism>
<dbReference type="Gene3D" id="2.60.40.10">
    <property type="entry name" value="Immunoglobulins"/>
    <property type="match status" value="1"/>
</dbReference>
<name>A0ABV1ESG6_9FIRM</name>
<dbReference type="InterPro" id="IPR017853">
    <property type="entry name" value="GH"/>
</dbReference>
<dbReference type="InterPro" id="IPR032812">
    <property type="entry name" value="SbsA_Ig"/>
</dbReference>
<evidence type="ECO:0000256" key="2">
    <source>
        <dbReference type="ARBA" id="ARBA00022729"/>
    </source>
</evidence>
<proteinExistence type="inferred from homology"/>
<dbReference type="SUPFAM" id="SSF51445">
    <property type="entry name" value="(Trans)glycosidases"/>
    <property type="match status" value="1"/>
</dbReference>
<accession>A0ABV1ESG6</accession>
<keyword evidence="2 4" id="KW-0732">Signal</keyword>
<protein>
    <submittedName>
        <fullName evidence="6">Glycoside hydrolase family 3 C-terminal domain-containing protein</fullName>
    </submittedName>
</protein>
<feature type="domain" description="CBM6" evidence="5">
    <location>
        <begin position="756"/>
        <end position="885"/>
    </location>
</feature>
<feature type="non-terminal residue" evidence="6">
    <location>
        <position position="1410"/>
    </location>
</feature>
<dbReference type="GO" id="GO:0016787">
    <property type="term" value="F:hydrolase activity"/>
    <property type="evidence" value="ECO:0007669"/>
    <property type="project" value="UniProtKB-KW"/>
</dbReference>
<dbReference type="PANTHER" id="PTHR42715">
    <property type="entry name" value="BETA-GLUCOSIDASE"/>
    <property type="match status" value="1"/>
</dbReference>
<dbReference type="Pfam" id="PF14310">
    <property type="entry name" value="Fn3-like"/>
    <property type="match status" value="1"/>
</dbReference>
<evidence type="ECO:0000256" key="1">
    <source>
        <dbReference type="ARBA" id="ARBA00005336"/>
    </source>
</evidence>
<dbReference type="Pfam" id="PF13205">
    <property type="entry name" value="Big_5"/>
    <property type="match status" value="1"/>
</dbReference>
<dbReference type="SUPFAM" id="SSF52279">
    <property type="entry name" value="Beta-D-glucan exohydrolase, C-terminal domain"/>
    <property type="match status" value="1"/>
</dbReference>
<keyword evidence="7" id="KW-1185">Reference proteome</keyword>
<dbReference type="Gene3D" id="2.60.120.260">
    <property type="entry name" value="Galactose-binding domain-like"/>
    <property type="match status" value="3"/>
</dbReference>
<dbReference type="Pfam" id="PF01915">
    <property type="entry name" value="Glyco_hydro_3_C"/>
    <property type="match status" value="1"/>
</dbReference>
<evidence type="ECO:0000313" key="7">
    <source>
        <dbReference type="Proteomes" id="UP001440599"/>
    </source>
</evidence>
<dbReference type="EMBL" id="JBBMFT010000026">
    <property type="protein sequence ID" value="MEQ2457543.1"/>
    <property type="molecule type" value="Genomic_DNA"/>
</dbReference>
<dbReference type="InterPro" id="IPR014755">
    <property type="entry name" value="Cu-Rt/internalin_Ig-like"/>
</dbReference>
<comment type="similarity">
    <text evidence="1">Belongs to the glycosyl hydrolase 3 family.</text>
</comment>
<dbReference type="Pfam" id="PF00933">
    <property type="entry name" value="Glyco_hydro_3"/>
    <property type="match status" value="1"/>
</dbReference>
<dbReference type="InterPro" id="IPR002772">
    <property type="entry name" value="Glyco_hydro_3_C"/>
</dbReference>
<evidence type="ECO:0000256" key="3">
    <source>
        <dbReference type="ARBA" id="ARBA00022801"/>
    </source>
</evidence>
<feature type="domain" description="CBM6" evidence="5">
    <location>
        <begin position="916"/>
        <end position="1043"/>
    </location>
</feature>
<evidence type="ECO:0000313" key="6">
    <source>
        <dbReference type="EMBL" id="MEQ2457543.1"/>
    </source>
</evidence>
<dbReference type="PANTHER" id="PTHR42715:SF10">
    <property type="entry name" value="BETA-GLUCOSIDASE"/>
    <property type="match status" value="1"/>
</dbReference>
<comment type="caution">
    <text evidence="6">The sequence shown here is derived from an EMBL/GenBank/DDBJ whole genome shotgun (WGS) entry which is preliminary data.</text>
</comment>
<reference evidence="6 7" key="1">
    <citation type="submission" date="2024-03" db="EMBL/GenBank/DDBJ databases">
        <title>Human intestinal bacterial collection.</title>
        <authorList>
            <person name="Pauvert C."/>
            <person name="Hitch T.C.A."/>
            <person name="Clavel T."/>
        </authorList>
    </citation>
    <scope>NUCLEOTIDE SEQUENCE [LARGE SCALE GENOMIC DNA]</scope>
    <source>
        <strain evidence="6 7">CLA-AP-H34</strain>
    </source>
</reference>
<dbReference type="Gene3D" id="3.20.20.300">
    <property type="entry name" value="Glycoside hydrolase, family 3, N-terminal domain"/>
    <property type="match status" value="1"/>
</dbReference>
<dbReference type="Gene3D" id="3.40.50.1700">
    <property type="entry name" value="Glycoside hydrolase family 3 C-terminal domain"/>
    <property type="match status" value="1"/>
</dbReference>
<gene>
    <name evidence="6" type="ORF">WMO45_13565</name>
</gene>
<dbReference type="SMART" id="SM01217">
    <property type="entry name" value="Fn3_like"/>
    <property type="match status" value="1"/>
</dbReference>
<dbReference type="InterPro" id="IPR036962">
    <property type="entry name" value="Glyco_hydro_3_N_sf"/>
</dbReference>
<feature type="chain" id="PRO_5046003329" evidence="4">
    <location>
        <begin position="28"/>
        <end position="1410"/>
    </location>
</feature>
<evidence type="ECO:0000256" key="4">
    <source>
        <dbReference type="SAM" id="SignalP"/>
    </source>
</evidence>
<dbReference type="Gene3D" id="2.60.40.1220">
    <property type="match status" value="1"/>
</dbReference>
<dbReference type="InterPro" id="IPR050288">
    <property type="entry name" value="Cellulose_deg_GH3"/>
</dbReference>
<dbReference type="PROSITE" id="PS51175">
    <property type="entry name" value="CBM6"/>
    <property type="match status" value="3"/>
</dbReference>
<dbReference type="Proteomes" id="UP001440599">
    <property type="component" value="Unassembled WGS sequence"/>
</dbReference>
<evidence type="ECO:0000259" key="5">
    <source>
        <dbReference type="PROSITE" id="PS51175"/>
    </source>
</evidence>
<dbReference type="RefSeq" id="WP_349141423.1">
    <property type="nucleotide sequence ID" value="NZ_JBBMFT010000026.1"/>
</dbReference>
<dbReference type="InterPro" id="IPR013783">
    <property type="entry name" value="Ig-like_fold"/>
</dbReference>
<dbReference type="SUPFAM" id="SSF49785">
    <property type="entry name" value="Galactose-binding domain-like"/>
    <property type="match status" value="3"/>
</dbReference>
<feature type="signal peptide" evidence="4">
    <location>
        <begin position="1"/>
        <end position="27"/>
    </location>
</feature>
<dbReference type="PRINTS" id="PR00133">
    <property type="entry name" value="GLHYDRLASE3"/>
</dbReference>
<dbReference type="InterPro" id="IPR005084">
    <property type="entry name" value="CBM6"/>
</dbReference>
<keyword evidence="3 6" id="KW-0378">Hydrolase</keyword>
<feature type="domain" description="CBM6" evidence="5">
    <location>
        <begin position="1047"/>
        <end position="1172"/>
    </location>
</feature>
<dbReference type="InterPro" id="IPR001764">
    <property type="entry name" value="Glyco_hydro_3_N"/>
</dbReference>
<sequence>MKAHKRLLASALALAMSTSLLMPTALASGQIGGEPFSPFEEQIDETLATLSLRHRASLMQGGIEGEVGQDGWYHHQTKAIPHMGIPFLNMANGPMGVNNTPATSQVGGTHTSFGSGLILAATWNEELVEEAGRVMGEEARAKDVALFEAPAFNINRDLTGGRTFEYYSEDPYLTARTAVPYVKGVQSQKVAANIKHYMGNNQEDNRNNYSANMSERAMHEIYLPAFQAAVEEADAWSLMTAANRANGTYTSDNRYLLTNLLRYEWGFDGVALTDWCGTRTNTIAAKAGLDLSMPGRATGVYHWSNLLKEVENGNLSEDVISQAAENMLRLLYRTGVMGEESLPEGSINTPEHAAVERQVAEEGIVLLKNEPAKDAQENILPLNKEEIKSIAVLGPMHSADFYRPGPGGSGATNPPYEVTYLQGIQKAVEGTDIQLNVPEYTYNPENPYAPTEEEKAEIQKSIDAAVAAAKESEVAVIVAGLKNGMPNTSYPEPDTESGDRDDLDFPPEQLQLIQAVAEANPNTVVIVTGSVVELTDFVDLVPGIFQAFYPGQEQGNAMADLLFGVKNPSGRLPHSIPERFEDTVGYVNRDLKNQNINYDEGVYVGYRWHNLDDKADALFPFGHGLSYTTFEYSNAKVSSPTMDPEGTVTVSVDVTNTGTVAGKEVVQLYINDEESTIDRPVRELKGFEKIELQPDETKTVSFTLDKSDLSYWDDEVHSWMAEAGTFNAQFCRSSSEVITQVAFELTEDTQPDERYQVVQAERAMTDSTGTATGSEGENWTGDGYVTFQDKGSNGTFTVNADKAGTYSLIFKYSQPNAGNAQSTVEVNGEKIGVIYGQPTCYVQNGAQVKDIWNYDSVDVTLQEGENTVKLTADVMGFDLDSIIVQDVDYVVETPEPAPDTPDPEPPKPDLDSFDGFAIEAEDPSVVITDGVIAKNHNGYKGSGFYDPDKDKFGTIEWTAQIPETDEYTVSFRYTSLGGRPCDLYIDGVKAQSYKFYTDGELQNAAWETWLTEGYQFQLTEGEHTFKLVNTTKNGPNIDRLIISRDGTVYEAEEGTMGGGTTVQSNREGFTGTGFADYGGAGSYVEIDLSIETFSPYDIEVRYATPDAARPCIVYVDGVEVGRLEINPTGTGNDGWTTWDNETLRNITLSTDNKKLKIVSIGAGPNIDRVVIRGGMETGDNVAPTVLTSTPDNGAENVPVNQTITLGFSEDVQPSTAYESITLTEASGTPVELTKEVDKRTLTIDPTADLKSGTTYTLTVPAKAIKDAAGNDLAQPYTLSFTTEGQAPVETYAVTYALTNLTAEGAPAQVEEGQPLNVTLAAEEGYTLPATVTVTMAGETLTAGEGYTYDSETGALSIAAVTGDVVITAAGEAEVLPPVVTKVTVSPATASVQAGTTQQFNAVVEGENEPD</sequence>
<dbReference type="InterPro" id="IPR036881">
    <property type="entry name" value="Glyco_hydro_3_C_sf"/>
</dbReference>
<dbReference type="Pfam" id="PF16990">
    <property type="entry name" value="CBM_35"/>
    <property type="match status" value="2"/>
</dbReference>
<dbReference type="InterPro" id="IPR026891">
    <property type="entry name" value="Fn3-like"/>
</dbReference>